<evidence type="ECO:0000256" key="1">
    <source>
        <dbReference type="SAM" id="SignalP"/>
    </source>
</evidence>
<dbReference type="KEGG" id="tcc:18600876"/>
<dbReference type="PANTHER" id="PTHR31589:SF232">
    <property type="entry name" value="NEPROSIN DOMAIN-CONTAINING PROTEIN"/>
    <property type="match status" value="1"/>
</dbReference>
<dbReference type="PROSITE" id="PS52045">
    <property type="entry name" value="NEPROSIN_PEP_CD"/>
    <property type="match status" value="1"/>
</dbReference>
<feature type="signal peptide" evidence="1">
    <location>
        <begin position="1"/>
        <end position="20"/>
    </location>
</feature>
<dbReference type="PANTHER" id="PTHR31589">
    <property type="entry name" value="PROTEIN, PUTATIVE (DUF239)-RELATED-RELATED"/>
    <property type="match status" value="1"/>
</dbReference>
<feature type="domain" description="Neprosin PEP catalytic" evidence="2">
    <location>
        <begin position="93"/>
        <end position="348"/>
    </location>
</feature>
<evidence type="ECO:0000259" key="2">
    <source>
        <dbReference type="PROSITE" id="PS52045"/>
    </source>
</evidence>
<dbReference type="Proteomes" id="UP000026915">
    <property type="component" value="Chromosome 4"/>
</dbReference>
<dbReference type="Gene3D" id="3.90.1320.10">
    <property type="entry name" value="Outer-capsid protein sigma 3, large lobe"/>
    <property type="match status" value="1"/>
</dbReference>
<dbReference type="OMA" id="CYNSICP"/>
<gene>
    <name evidence="3" type="ORF">TCM_017015</name>
</gene>
<protein>
    <recommendedName>
        <fullName evidence="2">Neprosin PEP catalytic domain-containing protein</fullName>
    </recommendedName>
</protein>
<accession>A0A061ED72</accession>
<evidence type="ECO:0000313" key="4">
    <source>
        <dbReference type="Proteomes" id="UP000026915"/>
    </source>
</evidence>
<dbReference type="InParanoid" id="A0A061ED72"/>
<keyword evidence="4" id="KW-1185">Reference proteome</keyword>
<reference evidence="3 4" key="1">
    <citation type="journal article" date="2013" name="Genome Biol.">
        <title>The genome sequence of the most widely cultivated cacao type and its use to identify candidate genes regulating pod color.</title>
        <authorList>
            <person name="Motamayor J.C."/>
            <person name="Mockaitis K."/>
            <person name="Schmutz J."/>
            <person name="Haiminen N."/>
            <person name="Iii D.L."/>
            <person name="Cornejo O."/>
            <person name="Findley S.D."/>
            <person name="Zheng P."/>
            <person name="Utro F."/>
            <person name="Royaert S."/>
            <person name="Saski C."/>
            <person name="Jenkins J."/>
            <person name="Podicheti R."/>
            <person name="Zhao M."/>
            <person name="Scheffler B.E."/>
            <person name="Stack J.C."/>
            <person name="Feltus F.A."/>
            <person name="Mustiga G.M."/>
            <person name="Amores F."/>
            <person name="Phillips W."/>
            <person name="Marelli J.P."/>
            <person name="May G.D."/>
            <person name="Shapiro H."/>
            <person name="Ma J."/>
            <person name="Bustamante C.D."/>
            <person name="Schnell R.J."/>
            <person name="Main D."/>
            <person name="Gilbert D."/>
            <person name="Parida L."/>
            <person name="Kuhn D.N."/>
        </authorList>
    </citation>
    <scope>NUCLEOTIDE SEQUENCE [LARGE SCALE GENOMIC DNA]</scope>
    <source>
        <strain evidence="4">cv. Matina 1-6</strain>
    </source>
</reference>
<dbReference type="OrthoDB" id="1858978at2759"/>
<name>A0A061ED72_THECC</name>
<organism evidence="3 4">
    <name type="scientific">Theobroma cacao</name>
    <name type="common">Cacao</name>
    <name type="synonym">Cocoa</name>
    <dbReference type="NCBI Taxonomy" id="3641"/>
    <lineage>
        <taxon>Eukaryota</taxon>
        <taxon>Viridiplantae</taxon>
        <taxon>Streptophyta</taxon>
        <taxon>Embryophyta</taxon>
        <taxon>Tracheophyta</taxon>
        <taxon>Spermatophyta</taxon>
        <taxon>Magnoliopsida</taxon>
        <taxon>eudicotyledons</taxon>
        <taxon>Gunneridae</taxon>
        <taxon>Pentapetalae</taxon>
        <taxon>rosids</taxon>
        <taxon>malvids</taxon>
        <taxon>Malvales</taxon>
        <taxon>Malvaceae</taxon>
        <taxon>Byttnerioideae</taxon>
        <taxon>Theobroma</taxon>
    </lineage>
</organism>
<dbReference type="Gramene" id="Tc04v2_t001910.1">
    <property type="protein sequence ID" value="Tc04v2_p001910.1"/>
    <property type="gene ID" value="Tc04v2_g001910"/>
</dbReference>
<keyword evidence="1" id="KW-0732">Signal</keyword>
<dbReference type="Pfam" id="PF03080">
    <property type="entry name" value="Neprosin"/>
    <property type="match status" value="1"/>
</dbReference>
<dbReference type="eggNOG" id="ENOG502SNKD">
    <property type="taxonomic scope" value="Eukaryota"/>
</dbReference>
<dbReference type="FunCoup" id="A0A061ED72">
    <property type="interactions" value="23"/>
</dbReference>
<dbReference type="InterPro" id="IPR053168">
    <property type="entry name" value="Glutamic_endopeptidase"/>
</dbReference>
<dbReference type="AlphaFoldDB" id="A0A061ED72"/>
<proteinExistence type="predicted"/>
<dbReference type="EMBL" id="CM001882">
    <property type="protein sequence ID" value="EOY02583.1"/>
    <property type="molecule type" value="Genomic_DNA"/>
</dbReference>
<feature type="chain" id="PRO_5001597100" description="Neprosin PEP catalytic domain-containing protein" evidence="1">
    <location>
        <begin position="21"/>
        <end position="352"/>
    </location>
</feature>
<dbReference type="Gramene" id="EOY02583">
    <property type="protein sequence ID" value="EOY02583"/>
    <property type="gene ID" value="TCM_017015"/>
</dbReference>
<sequence length="352" mass="39286">MASYLLLVILIHSSPFLSQAKQNGIDSFKCVNIYQQPAFSHRKLRHHKLQTKPNIPQFPGATFSRSDVNNDHGCPKGTVPIHANPSIHPQNDINSGVKYFATISTPPGEKTYRGGAAIMGVFNPVVKQMQSSRANVWVQNGPTSDLNSIEAGWAVHPNLYGDNYTRLTAYWTADDFRTTGCYNLLCPGFVQIDTSVFLGQAYLINLDHPMMIEQIGIFQDNVTGNWWLVTQMNYLIIPVGYWPKKIFTYLTLGADVVKYGGTTSTYLQQLDRPPMGSGKYPGDLGWVFGFFTRIRYVNDSYNLIDADHRKMNKVLDSVCYGLMYFTAGGAMKEAMKFGGPGGTPDRCKQLPP</sequence>
<dbReference type="HOGENOM" id="CLU_030538_1_1_1"/>
<dbReference type="STRING" id="3641.A0A061ED72"/>
<evidence type="ECO:0000313" key="3">
    <source>
        <dbReference type="EMBL" id="EOY02583.1"/>
    </source>
</evidence>
<dbReference type="InterPro" id="IPR004314">
    <property type="entry name" value="Neprosin"/>
</dbReference>